<organism evidence="1 2">
    <name type="scientific">Curtobacterium aetherium</name>
    <dbReference type="NCBI Taxonomy" id="2841594"/>
    <lineage>
        <taxon>Bacteria</taxon>
        <taxon>Bacillati</taxon>
        <taxon>Actinomycetota</taxon>
        <taxon>Actinomycetes</taxon>
        <taxon>Micrococcales</taxon>
        <taxon>Microbacteriaceae</taxon>
        <taxon>Curtobacterium</taxon>
    </lineage>
</organism>
<dbReference type="Proteomes" id="UP000681794">
    <property type="component" value="Chromosome"/>
</dbReference>
<evidence type="ECO:0000313" key="2">
    <source>
        <dbReference type="Proteomes" id="UP000681794"/>
    </source>
</evidence>
<protein>
    <submittedName>
        <fullName evidence="1">Uncharacterized protein</fullName>
    </submittedName>
</protein>
<proteinExistence type="predicted"/>
<sequence>MADPTRPYRPQLPGRDWDAIAPYVHDVVARAEPLVTYSARELYPAVTRLAHFARSEYAPLTDGAVFHPYMVNRFVIHHLAGYNRASRNTVRARLRRVSEALLGDDAAGKFKALGKADAVTPYTAVEQAALEGWSRAQTSDERRTSASALLSLGFGAGLTGAEIIRVRLEQVDADGELVVVHVAGDGGRQVPVLAEWDAGLRARLDYMDGSGWAFRADQRGGNINLITDFISRTAAPMEIQSRRMRATWLVGHLERGTPLKMLLRVAGLQSAEALDRVLPFVQ</sequence>
<gene>
    <name evidence="1" type="ORF">KM842_12505</name>
</gene>
<dbReference type="EMBL" id="CP076544">
    <property type="protein sequence ID" value="QWS33065.1"/>
    <property type="molecule type" value="Genomic_DNA"/>
</dbReference>
<evidence type="ECO:0000313" key="1">
    <source>
        <dbReference type="EMBL" id="QWS33065.1"/>
    </source>
</evidence>
<keyword evidence="2" id="KW-1185">Reference proteome</keyword>
<accession>A0ACD1E2A1</accession>
<name>A0ACD1E2A1_9MICO</name>
<reference evidence="1" key="1">
    <citation type="submission" date="2021-06" db="EMBL/GenBank/DDBJ databases">
        <authorList>
            <person name="Ellington A.J."/>
            <person name="Bryan N.C."/>
            <person name="Christner B.C."/>
            <person name="Reisch C.R."/>
        </authorList>
    </citation>
    <scope>NUCLEOTIDE SEQUENCE</scope>
    <source>
        <strain evidence="1">L6-1</strain>
    </source>
</reference>